<dbReference type="EMBL" id="JACYNN010000034">
    <property type="protein sequence ID" value="MBD8109108.1"/>
    <property type="molecule type" value="Genomic_DNA"/>
</dbReference>
<dbReference type="InterPro" id="IPR034690">
    <property type="entry name" value="Endolysin_T4_type"/>
</dbReference>
<comment type="catalytic activity">
    <reaction evidence="1 7">
        <text>Hydrolysis of (1-&gt;4)-beta-linkages between N-acetylmuramic acid and N-acetyl-D-glucosamine residues in a peptidoglycan and between N-acetyl-D-glucosamine residues in chitodextrins.</text>
        <dbReference type="EC" id="3.2.1.17"/>
    </reaction>
</comment>
<proteinExistence type="inferred from homology"/>
<evidence type="ECO:0000256" key="7">
    <source>
        <dbReference type="RuleBase" id="RU003788"/>
    </source>
</evidence>
<dbReference type="InterPro" id="IPR002196">
    <property type="entry name" value="Glyco_hydro_24"/>
</dbReference>
<dbReference type="GO" id="GO:0031640">
    <property type="term" value="P:killing of cells of another organism"/>
    <property type="evidence" value="ECO:0007669"/>
    <property type="project" value="UniProtKB-KW"/>
</dbReference>
<keyword evidence="11" id="KW-1185">Reference proteome</keyword>
<keyword evidence="2 7" id="KW-0929">Antimicrobial</keyword>
<evidence type="ECO:0000256" key="5">
    <source>
        <dbReference type="ARBA" id="ARBA00023200"/>
    </source>
</evidence>
<name>A0A4U3EST7_9GAMM</name>
<accession>A0A4U3EST7</accession>
<dbReference type="CDD" id="cd00737">
    <property type="entry name" value="lyz_endolysin_autolysin"/>
    <property type="match status" value="1"/>
</dbReference>
<dbReference type="InterPro" id="IPR023346">
    <property type="entry name" value="Lysozyme-like_dom_sf"/>
</dbReference>
<dbReference type="GO" id="GO:0009253">
    <property type="term" value="P:peptidoglycan catabolic process"/>
    <property type="evidence" value="ECO:0007669"/>
    <property type="project" value="InterPro"/>
</dbReference>
<dbReference type="InterPro" id="IPR023347">
    <property type="entry name" value="Lysozyme_dom_sf"/>
</dbReference>
<keyword evidence="3 7" id="KW-0081">Bacteriolytic enzyme</keyword>
<dbReference type="Proteomes" id="UP000661012">
    <property type="component" value="Unassembled WGS sequence"/>
</dbReference>
<organism evidence="9 10">
    <name type="scientific">Erwinia persicina</name>
    <dbReference type="NCBI Taxonomy" id="55211"/>
    <lineage>
        <taxon>Bacteria</taxon>
        <taxon>Pseudomonadati</taxon>
        <taxon>Pseudomonadota</taxon>
        <taxon>Gammaproteobacteria</taxon>
        <taxon>Enterobacterales</taxon>
        <taxon>Erwiniaceae</taxon>
        <taxon>Erwinia</taxon>
    </lineage>
</organism>
<evidence type="ECO:0000313" key="10">
    <source>
        <dbReference type="Proteomes" id="UP000306393"/>
    </source>
</evidence>
<sequence length="144" mass="15841">MKTGEKGLELIKHFEGLQRKAYLCPAGVWTIGYGHTGGVQSGDEISTEQADLFLLQDIAASEYAVNRYVTVPLTQHQFDALVSFTFNLGSGNLHTSTLLKKLNAGDYSGAAEEFQRWVNAGGKKMAGLVRRREAEKSLFMEPDV</sequence>
<comment type="caution">
    <text evidence="9">The sequence shown here is derived from an EMBL/GenBank/DDBJ whole genome shotgun (WGS) entry which is preliminary data.</text>
</comment>
<dbReference type="PANTHER" id="PTHR38107">
    <property type="match status" value="1"/>
</dbReference>
<keyword evidence="4 7" id="KW-0378">Hydrolase</keyword>
<dbReference type="EC" id="3.2.1.17" evidence="7"/>
<evidence type="ECO:0000313" key="11">
    <source>
        <dbReference type="Proteomes" id="UP000661012"/>
    </source>
</evidence>
<keyword evidence="6 7" id="KW-0326">Glycosidase</keyword>
<reference evidence="8 11" key="2">
    <citation type="journal article" date="2020" name="FEMS Microbiol. Ecol.">
        <title>Temporal dynamics of bacterial communities during seed development and maturation.</title>
        <authorList>
            <person name="Chesneau G."/>
            <person name="Torres-Cortes G."/>
            <person name="Briand M."/>
            <person name="Darrasse A."/>
            <person name="Preveaux A."/>
            <person name="Marais C."/>
            <person name="Jacques M.A."/>
            <person name="Shade A."/>
            <person name="Barret M."/>
        </authorList>
    </citation>
    <scope>NUCLEOTIDE SEQUENCE [LARGE SCALE GENOMIC DNA]</scope>
    <source>
        <strain evidence="8 11">CFBP13732</strain>
    </source>
</reference>
<dbReference type="PANTHER" id="PTHR38107:SF4">
    <property type="entry name" value="LYSOZYME"/>
    <property type="match status" value="1"/>
</dbReference>
<evidence type="ECO:0000256" key="4">
    <source>
        <dbReference type="ARBA" id="ARBA00022801"/>
    </source>
</evidence>
<dbReference type="OrthoDB" id="8141296at2"/>
<evidence type="ECO:0000256" key="6">
    <source>
        <dbReference type="ARBA" id="ARBA00023295"/>
    </source>
</evidence>
<evidence type="ECO:0000256" key="1">
    <source>
        <dbReference type="ARBA" id="ARBA00000632"/>
    </source>
</evidence>
<evidence type="ECO:0000256" key="2">
    <source>
        <dbReference type="ARBA" id="ARBA00022529"/>
    </source>
</evidence>
<dbReference type="RefSeq" id="WP_137270115.1">
    <property type="nucleotide sequence ID" value="NZ_JACYMQ010000020.1"/>
</dbReference>
<evidence type="ECO:0000313" key="8">
    <source>
        <dbReference type="EMBL" id="MBD8109108.1"/>
    </source>
</evidence>
<dbReference type="SUPFAM" id="SSF53955">
    <property type="entry name" value="Lysozyme-like"/>
    <property type="match status" value="1"/>
</dbReference>
<dbReference type="GO" id="GO:0042742">
    <property type="term" value="P:defense response to bacterium"/>
    <property type="evidence" value="ECO:0007669"/>
    <property type="project" value="UniProtKB-KW"/>
</dbReference>
<dbReference type="InterPro" id="IPR033907">
    <property type="entry name" value="Endolysin_autolysin"/>
</dbReference>
<gene>
    <name evidence="9" type="ORF">EpCFBP13511_22435</name>
    <name evidence="8" type="ORF">IFT93_22355</name>
</gene>
<dbReference type="Gene3D" id="1.10.530.40">
    <property type="match status" value="1"/>
</dbReference>
<comment type="similarity">
    <text evidence="7">Belongs to the glycosyl hydrolase 24 family.</text>
</comment>
<dbReference type="GO" id="GO:0016998">
    <property type="term" value="P:cell wall macromolecule catabolic process"/>
    <property type="evidence" value="ECO:0007669"/>
    <property type="project" value="InterPro"/>
</dbReference>
<dbReference type="Pfam" id="PF00959">
    <property type="entry name" value="Phage_lysozyme"/>
    <property type="match status" value="1"/>
</dbReference>
<dbReference type="GO" id="GO:0003796">
    <property type="term" value="F:lysozyme activity"/>
    <property type="evidence" value="ECO:0007669"/>
    <property type="project" value="UniProtKB-EC"/>
</dbReference>
<reference evidence="9 10" key="1">
    <citation type="journal article" date="2019" name="Sci. Rep.">
        <title>Differences in resource use lead to coexistence of seed-transmitted microbial populations.</title>
        <authorList>
            <person name="Torres-Cortes G."/>
            <person name="Garcia B.J."/>
            <person name="Compant S."/>
            <person name="Rezki S."/>
            <person name="Jones P."/>
            <person name="Preveaux A."/>
            <person name="Briand M."/>
            <person name="Roulet A."/>
            <person name="Bouchez O."/>
            <person name="Jacobson D."/>
            <person name="Barret M."/>
        </authorList>
    </citation>
    <scope>NUCLEOTIDE SEQUENCE [LARGE SCALE GENOMIC DNA]</scope>
    <source>
        <strain evidence="9 10">CFBP13511</strain>
    </source>
</reference>
<dbReference type="AlphaFoldDB" id="A0A4U3EST7"/>
<keyword evidence="5" id="KW-1035">Host cytoplasm</keyword>
<evidence type="ECO:0000313" key="9">
    <source>
        <dbReference type="EMBL" id="TKJ83628.1"/>
    </source>
</evidence>
<dbReference type="Proteomes" id="UP000306393">
    <property type="component" value="Unassembled WGS sequence"/>
</dbReference>
<protein>
    <recommendedName>
        <fullName evidence="7">Lysozyme</fullName>
        <ecNumber evidence="7">3.2.1.17</ecNumber>
    </recommendedName>
</protein>
<dbReference type="EMBL" id="QGAC01000035">
    <property type="protein sequence ID" value="TKJ83628.1"/>
    <property type="molecule type" value="Genomic_DNA"/>
</dbReference>
<dbReference type="HAMAP" id="MF_04110">
    <property type="entry name" value="ENDOLYSIN_T4"/>
    <property type="match status" value="1"/>
</dbReference>
<evidence type="ECO:0000256" key="3">
    <source>
        <dbReference type="ARBA" id="ARBA00022638"/>
    </source>
</evidence>
<dbReference type="InterPro" id="IPR051018">
    <property type="entry name" value="Bacteriophage_GH24"/>
</dbReference>